<accession>A0A8S8ZK10</accession>
<dbReference type="EMBL" id="NMPR01000088">
    <property type="protein sequence ID" value="KAA8631024.1"/>
    <property type="molecule type" value="Genomic_DNA"/>
</dbReference>
<feature type="transmembrane region" description="Helical" evidence="1">
    <location>
        <begin position="160"/>
        <end position="182"/>
    </location>
</feature>
<evidence type="ECO:0000256" key="1">
    <source>
        <dbReference type="SAM" id="Phobius"/>
    </source>
</evidence>
<evidence type="ECO:0000313" key="2">
    <source>
        <dbReference type="EMBL" id="KAA8631024.1"/>
    </source>
</evidence>
<evidence type="ECO:0000313" key="3">
    <source>
        <dbReference type="Proteomes" id="UP000433876"/>
    </source>
</evidence>
<name>A0A8S8ZK10_SORMA</name>
<keyword evidence="1" id="KW-0812">Transmembrane</keyword>
<protein>
    <submittedName>
        <fullName evidence="2">Uncharacterized protein</fullName>
    </submittedName>
</protein>
<gene>
    <name evidence="2" type="ORF">SMACR_05769</name>
</gene>
<organism evidence="2 3">
    <name type="scientific">Sordaria macrospora</name>
    <dbReference type="NCBI Taxonomy" id="5147"/>
    <lineage>
        <taxon>Eukaryota</taxon>
        <taxon>Fungi</taxon>
        <taxon>Dikarya</taxon>
        <taxon>Ascomycota</taxon>
        <taxon>Pezizomycotina</taxon>
        <taxon>Sordariomycetes</taxon>
        <taxon>Sordariomycetidae</taxon>
        <taxon>Sordariales</taxon>
        <taxon>Sordariaceae</taxon>
        <taxon>Sordaria</taxon>
    </lineage>
</organism>
<dbReference type="InterPro" id="IPR022190">
    <property type="entry name" value="DUF3716"/>
</dbReference>
<proteinExistence type="predicted"/>
<keyword evidence="1" id="KW-1133">Transmembrane helix</keyword>
<sequence length="187" mass="21522">MFTPYVFQDESLGQDSDAKNEHIDYWRDSLSSKQRLRFALKKILESKVNHALAITAEHKTILRPLLLKPYWVKDQLVPSILKWERHEHYTGVARYLFTPKDNEEACTKCATTDNYGPFAECVAGGRGVHMGACFNCYYKSEGKCCSLRIGMLLSFLPSSFFIVILALVTTLFRLGLLLYWYFSLSSR</sequence>
<keyword evidence="1" id="KW-0472">Membrane</keyword>
<dbReference type="Pfam" id="PF12511">
    <property type="entry name" value="DUF3716"/>
    <property type="match status" value="1"/>
</dbReference>
<dbReference type="AlphaFoldDB" id="A0A8S8ZK10"/>
<dbReference type="VEuPathDB" id="FungiDB:SMAC_05769"/>
<dbReference type="Proteomes" id="UP000433876">
    <property type="component" value="Unassembled WGS sequence"/>
</dbReference>
<comment type="caution">
    <text evidence="2">The sequence shown here is derived from an EMBL/GenBank/DDBJ whole genome shotgun (WGS) entry which is preliminary data.</text>
</comment>
<reference evidence="2 3" key="1">
    <citation type="submission" date="2017-07" db="EMBL/GenBank/DDBJ databases">
        <title>Genome sequence of the Sordaria macrospora wild type strain R19027.</title>
        <authorList>
            <person name="Nowrousian M."/>
            <person name="Teichert I."/>
            <person name="Kueck U."/>
        </authorList>
    </citation>
    <scope>NUCLEOTIDE SEQUENCE [LARGE SCALE GENOMIC DNA]</scope>
    <source>
        <strain evidence="2 3">R19027</strain>
        <tissue evidence="2">Mycelium</tissue>
    </source>
</reference>